<dbReference type="EMBL" id="PKUR01000003">
    <property type="protein sequence ID" value="PLW85661.1"/>
    <property type="molecule type" value="Genomic_DNA"/>
</dbReference>
<accession>A0AAP8MD70</accession>
<keyword evidence="6" id="KW-1185">Reference proteome</keyword>
<proteinExistence type="predicted"/>
<comment type="subunit">
    <text evidence="1">Homodimer.</text>
</comment>
<keyword evidence="3 5" id="KW-0456">Lyase</keyword>
<dbReference type="PANTHER" id="PTHR21221:SF1">
    <property type="entry name" value="UREIDOGLYCOLATE LYASE"/>
    <property type="match status" value="1"/>
</dbReference>
<comment type="caution">
    <text evidence="5">The sequence shown here is derived from an EMBL/GenBank/DDBJ whole genome shotgun (WGS) entry which is preliminary data.</text>
</comment>
<evidence type="ECO:0000256" key="2">
    <source>
        <dbReference type="ARBA" id="ARBA00022631"/>
    </source>
</evidence>
<dbReference type="RefSeq" id="WP_084198420.1">
    <property type="nucleotide sequence ID" value="NZ_BMYL01000003.1"/>
</dbReference>
<evidence type="ECO:0000313" key="6">
    <source>
        <dbReference type="Proteomes" id="UP000235162"/>
    </source>
</evidence>
<evidence type="ECO:0000256" key="1">
    <source>
        <dbReference type="ARBA" id="ARBA00011738"/>
    </source>
</evidence>
<dbReference type="PANTHER" id="PTHR21221">
    <property type="entry name" value="UREIDOGLYCOLATE HYDROLASE"/>
    <property type="match status" value="1"/>
</dbReference>
<keyword evidence="5" id="KW-0378">Hydrolase</keyword>
<dbReference type="Proteomes" id="UP000235162">
    <property type="component" value="Unassembled WGS sequence"/>
</dbReference>
<dbReference type="GO" id="GO:0006144">
    <property type="term" value="P:purine nucleobase metabolic process"/>
    <property type="evidence" value="ECO:0007669"/>
    <property type="project" value="UniProtKB-KW"/>
</dbReference>
<gene>
    <name evidence="5" type="ORF">C0029_13695</name>
</gene>
<keyword evidence="2" id="KW-0659">Purine metabolism</keyword>
<sequence>MQTLSLTAKTLTRDAFSPYGDVIEISEDNEQFPINYGRTQRHHALATVQLQEANDSAIISVFCSRPIVLPFRAEVMERHPKGSQAFMPLGSSPYLVAVAPAGEFNPESVELFLARPDQGVNYHQGTWHHYSLALDTPSNFLVIDRQGSGENCDEVELSPPLEFRLEAPA</sequence>
<dbReference type="GO" id="GO:0000256">
    <property type="term" value="P:allantoin catabolic process"/>
    <property type="evidence" value="ECO:0007669"/>
    <property type="project" value="InterPro"/>
</dbReference>
<dbReference type="PIRSF" id="PIRSF017306">
    <property type="entry name" value="Ureidogly_hydro"/>
    <property type="match status" value="1"/>
</dbReference>
<dbReference type="NCBIfam" id="NF009932">
    <property type="entry name" value="PRK13395.1"/>
    <property type="match status" value="1"/>
</dbReference>
<comment type="catalytic activity">
    <reaction evidence="4">
        <text>(S)-ureidoglycolate = urea + glyoxylate</text>
        <dbReference type="Rhea" id="RHEA:11304"/>
        <dbReference type="ChEBI" id="CHEBI:16199"/>
        <dbReference type="ChEBI" id="CHEBI:36655"/>
        <dbReference type="ChEBI" id="CHEBI:57296"/>
        <dbReference type="EC" id="4.3.2.3"/>
    </reaction>
</comment>
<dbReference type="EC" id="3.5.1.116" evidence="5"/>
<protein>
    <submittedName>
        <fullName evidence="5">Ureidoglycolate lyase</fullName>
        <ecNumber evidence="5">3.5.1.116</ecNumber>
    </submittedName>
</protein>
<dbReference type="InterPro" id="IPR047233">
    <property type="entry name" value="UAH_cupin"/>
</dbReference>
<dbReference type="SUPFAM" id="SSF51182">
    <property type="entry name" value="RmlC-like cupins"/>
    <property type="match status" value="1"/>
</dbReference>
<evidence type="ECO:0000313" key="5">
    <source>
        <dbReference type="EMBL" id="PLW85661.1"/>
    </source>
</evidence>
<dbReference type="InterPro" id="IPR024060">
    <property type="entry name" value="Ureidoglycolate_lyase_dom_sf"/>
</dbReference>
<dbReference type="KEGG" id="hja:BST95_05130"/>
<dbReference type="InterPro" id="IPR011051">
    <property type="entry name" value="RmlC_Cupin_sf"/>
</dbReference>
<dbReference type="Gene3D" id="2.60.120.480">
    <property type="entry name" value="Ureidoglycolate hydrolase"/>
    <property type="match status" value="1"/>
</dbReference>
<dbReference type="Pfam" id="PF04115">
    <property type="entry name" value="Ureidogly_lyase"/>
    <property type="match status" value="1"/>
</dbReference>
<organism evidence="5 6">
    <name type="scientific">Halioglobus japonicus</name>
    <dbReference type="NCBI Taxonomy" id="930805"/>
    <lineage>
        <taxon>Bacteria</taxon>
        <taxon>Pseudomonadati</taxon>
        <taxon>Pseudomonadota</taxon>
        <taxon>Gammaproteobacteria</taxon>
        <taxon>Cellvibrionales</taxon>
        <taxon>Halieaceae</taxon>
        <taxon>Halioglobus</taxon>
    </lineage>
</organism>
<name>A0AAP8MD70_9GAMM</name>
<evidence type="ECO:0000256" key="3">
    <source>
        <dbReference type="ARBA" id="ARBA00023239"/>
    </source>
</evidence>
<reference evidence="5 6" key="1">
    <citation type="submission" date="2018-01" db="EMBL/GenBank/DDBJ databases">
        <title>The draft genome sequence of Halioglobus japonicus S1-36.</title>
        <authorList>
            <person name="Du Z.-J."/>
            <person name="Shi M.-J."/>
        </authorList>
    </citation>
    <scope>NUCLEOTIDE SEQUENCE [LARGE SCALE GENOMIC DNA]</scope>
    <source>
        <strain evidence="5 6">S1-36</strain>
    </source>
</reference>
<dbReference type="GO" id="GO:0050385">
    <property type="term" value="F:ureidoglycolate lyase activity"/>
    <property type="evidence" value="ECO:0007669"/>
    <property type="project" value="UniProtKB-EC"/>
</dbReference>
<dbReference type="GO" id="GO:0004848">
    <property type="term" value="F:ureidoglycolate hydrolase activity"/>
    <property type="evidence" value="ECO:0007669"/>
    <property type="project" value="UniProtKB-EC"/>
</dbReference>
<dbReference type="AlphaFoldDB" id="A0AAP8MD70"/>
<dbReference type="InterPro" id="IPR007247">
    <property type="entry name" value="Ureidogly_lyase"/>
</dbReference>
<evidence type="ECO:0000256" key="4">
    <source>
        <dbReference type="ARBA" id="ARBA00047684"/>
    </source>
</evidence>
<dbReference type="CDD" id="cd20298">
    <property type="entry name" value="cupin_UAH"/>
    <property type="match status" value="1"/>
</dbReference>